<accession>X6LAD7</accession>
<feature type="region of interest" description="Disordered" evidence="1">
    <location>
        <begin position="1"/>
        <end position="45"/>
    </location>
</feature>
<dbReference type="AlphaFoldDB" id="X6LAD7"/>
<protein>
    <submittedName>
        <fullName evidence="2">Uncharacterized protein</fullName>
    </submittedName>
</protein>
<feature type="non-terminal residue" evidence="2">
    <location>
        <position position="1"/>
    </location>
</feature>
<gene>
    <name evidence="2" type="ORF">RFI_38508</name>
</gene>
<dbReference type="Proteomes" id="UP000023152">
    <property type="component" value="Unassembled WGS sequence"/>
</dbReference>
<dbReference type="EMBL" id="ASPP01045241">
    <property type="protein sequence ID" value="ETN98977.1"/>
    <property type="molecule type" value="Genomic_DNA"/>
</dbReference>
<proteinExistence type="predicted"/>
<evidence type="ECO:0000313" key="3">
    <source>
        <dbReference type="Proteomes" id="UP000023152"/>
    </source>
</evidence>
<organism evidence="2 3">
    <name type="scientific">Reticulomyxa filosa</name>
    <dbReference type="NCBI Taxonomy" id="46433"/>
    <lineage>
        <taxon>Eukaryota</taxon>
        <taxon>Sar</taxon>
        <taxon>Rhizaria</taxon>
        <taxon>Retaria</taxon>
        <taxon>Foraminifera</taxon>
        <taxon>Monothalamids</taxon>
        <taxon>Reticulomyxidae</taxon>
        <taxon>Reticulomyxa</taxon>
    </lineage>
</organism>
<sequence length="196" mass="22502">HLANNEPSHKNQIEKTNPQKRQERKSEEEVELNDNDFDDEDKTMPPLQIPLPKIQFKIGDYKHFCVKWSRRTLASIGISQLVIHLVKPLDPKTPNTTFKLKQLKIDNRIVSSIEERQLSANTLDIILLPRKWCANTHDGSTNGSIIFDTLPGRSIFARRNEIEKFNPDKKKLEEAKIQLKIGDKVNLAKNCSGVVK</sequence>
<keyword evidence="3" id="KW-1185">Reference proteome</keyword>
<comment type="caution">
    <text evidence="2">The sequence shown here is derived from an EMBL/GenBank/DDBJ whole genome shotgun (WGS) entry which is preliminary data.</text>
</comment>
<evidence type="ECO:0000256" key="1">
    <source>
        <dbReference type="SAM" id="MobiDB-lite"/>
    </source>
</evidence>
<name>X6LAD7_RETFI</name>
<feature type="compositionally biased region" description="Acidic residues" evidence="1">
    <location>
        <begin position="28"/>
        <end position="41"/>
    </location>
</feature>
<reference evidence="2 3" key="1">
    <citation type="journal article" date="2013" name="Curr. Biol.">
        <title>The Genome of the Foraminiferan Reticulomyxa filosa.</title>
        <authorList>
            <person name="Glockner G."/>
            <person name="Hulsmann N."/>
            <person name="Schleicher M."/>
            <person name="Noegel A.A."/>
            <person name="Eichinger L."/>
            <person name="Gallinger C."/>
            <person name="Pawlowski J."/>
            <person name="Sierra R."/>
            <person name="Euteneuer U."/>
            <person name="Pillet L."/>
            <person name="Moustafa A."/>
            <person name="Platzer M."/>
            <person name="Groth M."/>
            <person name="Szafranski K."/>
            <person name="Schliwa M."/>
        </authorList>
    </citation>
    <scope>NUCLEOTIDE SEQUENCE [LARGE SCALE GENOMIC DNA]</scope>
</reference>
<evidence type="ECO:0000313" key="2">
    <source>
        <dbReference type="EMBL" id="ETN98977.1"/>
    </source>
</evidence>